<dbReference type="SUPFAM" id="SSF52540">
    <property type="entry name" value="P-loop containing nucleoside triphosphate hydrolases"/>
    <property type="match status" value="1"/>
</dbReference>
<feature type="compositionally biased region" description="Basic and acidic residues" evidence="5">
    <location>
        <begin position="260"/>
        <end position="269"/>
    </location>
</feature>
<dbReference type="InterPro" id="IPR027417">
    <property type="entry name" value="P-loop_NTPase"/>
</dbReference>
<evidence type="ECO:0000313" key="8">
    <source>
        <dbReference type="Proteomes" id="UP000319836"/>
    </source>
</evidence>
<proteinExistence type="predicted"/>
<keyword evidence="3" id="KW-0805">Transcription regulation</keyword>
<dbReference type="GO" id="GO:0006355">
    <property type="term" value="P:regulation of DNA-templated transcription"/>
    <property type="evidence" value="ECO:0007669"/>
    <property type="project" value="InterPro"/>
</dbReference>
<evidence type="ECO:0000259" key="6">
    <source>
        <dbReference type="PROSITE" id="PS50045"/>
    </source>
</evidence>
<keyword evidence="4" id="KW-0804">Transcription</keyword>
<dbReference type="PANTHER" id="PTHR32071">
    <property type="entry name" value="TRANSCRIPTIONAL REGULATORY PROTEIN"/>
    <property type="match status" value="1"/>
</dbReference>
<dbReference type="PROSITE" id="PS00675">
    <property type="entry name" value="SIGMA54_INTERACT_1"/>
    <property type="match status" value="1"/>
</dbReference>
<dbReference type="InterPro" id="IPR025944">
    <property type="entry name" value="Sigma_54_int_dom_CS"/>
</dbReference>
<gene>
    <name evidence="7" type="ORF">E6K80_02980</name>
</gene>
<dbReference type="FunFam" id="3.40.50.300:FF:000006">
    <property type="entry name" value="DNA-binding transcriptional regulator NtrC"/>
    <property type="match status" value="1"/>
</dbReference>
<organism evidence="7 8">
    <name type="scientific">Eiseniibacteriota bacterium</name>
    <dbReference type="NCBI Taxonomy" id="2212470"/>
    <lineage>
        <taxon>Bacteria</taxon>
        <taxon>Candidatus Eiseniibacteriota</taxon>
    </lineage>
</organism>
<dbReference type="PROSITE" id="PS00688">
    <property type="entry name" value="SIGMA54_INTERACT_3"/>
    <property type="match status" value="1"/>
</dbReference>
<dbReference type="CDD" id="cd00009">
    <property type="entry name" value="AAA"/>
    <property type="match status" value="1"/>
</dbReference>
<dbReference type="GO" id="GO:0005524">
    <property type="term" value="F:ATP binding"/>
    <property type="evidence" value="ECO:0007669"/>
    <property type="project" value="UniProtKB-KW"/>
</dbReference>
<feature type="domain" description="Sigma-54 factor interaction" evidence="6">
    <location>
        <begin position="1"/>
        <end position="229"/>
    </location>
</feature>
<dbReference type="PROSITE" id="PS50045">
    <property type="entry name" value="SIGMA54_INTERACT_4"/>
    <property type="match status" value="1"/>
</dbReference>
<dbReference type="InterPro" id="IPR003593">
    <property type="entry name" value="AAA+_ATPase"/>
</dbReference>
<evidence type="ECO:0000256" key="5">
    <source>
        <dbReference type="SAM" id="MobiDB-lite"/>
    </source>
</evidence>
<sequence length="269" mass="29155">MVGGSPAIRLVRRLVPSLAASRETVLIVGETGTGKELLARALHARSPRSAGPFVAHNMAATPIELAESIFLGHARGAFSGAASEHPGLFEQADHGTLFLDEIDSFPLPLQPKLLRVLEGGSIQRIGACAERKFDVRVIAASAVDLGPCVAAGAFRADLYYRLRQLEVELPPLRERQGDIAILVRRFLDDIGRETGVAPRVDPAAMSRLLGHSWPGNVRELRNVVRAAAVMAGLDPIRCEHLSRALRTDARPDPQNAGSLRSREMRHILE</sequence>
<feature type="non-terminal residue" evidence="7">
    <location>
        <position position="269"/>
    </location>
</feature>
<dbReference type="AlphaFoldDB" id="A0A538U8Z4"/>
<dbReference type="InterPro" id="IPR025662">
    <property type="entry name" value="Sigma_54_int_dom_ATP-bd_1"/>
</dbReference>
<reference evidence="7 8" key="1">
    <citation type="journal article" date="2019" name="Nat. Microbiol.">
        <title>Mediterranean grassland soil C-N compound turnover is dependent on rainfall and depth, and is mediated by genomically divergent microorganisms.</title>
        <authorList>
            <person name="Diamond S."/>
            <person name="Andeer P.F."/>
            <person name="Li Z."/>
            <person name="Crits-Christoph A."/>
            <person name="Burstein D."/>
            <person name="Anantharaman K."/>
            <person name="Lane K.R."/>
            <person name="Thomas B.C."/>
            <person name="Pan C."/>
            <person name="Northen T.R."/>
            <person name="Banfield J.F."/>
        </authorList>
    </citation>
    <scope>NUCLEOTIDE SEQUENCE [LARGE SCALE GENOMIC DNA]</scope>
    <source>
        <strain evidence="7">WS_10</strain>
    </source>
</reference>
<evidence type="ECO:0000256" key="2">
    <source>
        <dbReference type="ARBA" id="ARBA00022840"/>
    </source>
</evidence>
<keyword evidence="2" id="KW-0067">ATP-binding</keyword>
<dbReference type="EMBL" id="VBPA01000065">
    <property type="protein sequence ID" value="TMQ72364.1"/>
    <property type="molecule type" value="Genomic_DNA"/>
</dbReference>
<dbReference type="SMART" id="SM00382">
    <property type="entry name" value="AAA"/>
    <property type="match status" value="1"/>
</dbReference>
<dbReference type="Gene3D" id="1.10.8.60">
    <property type="match status" value="1"/>
</dbReference>
<evidence type="ECO:0000256" key="4">
    <source>
        <dbReference type="ARBA" id="ARBA00023163"/>
    </source>
</evidence>
<accession>A0A538U8Z4</accession>
<dbReference type="InterPro" id="IPR002078">
    <property type="entry name" value="Sigma_54_int"/>
</dbReference>
<comment type="caution">
    <text evidence="7">The sequence shown here is derived from an EMBL/GenBank/DDBJ whole genome shotgun (WGS) entry which is preliminary data.</text>
</comment>
<evidence type="ECO:0000256" key="1">
    <source>
        <dbReference type="ARBA" id="ARBA00022741"/>
    </source>
</evidence>
<dbReference type="InterPro" id="IPR058031">
    <property type="entry name" value="AAA_lid_NorR"/>
</dbReference>
<dbReference type="Proteomes" id="UP000319836">
    <property type="component" value="Unassembled WGS sequence"/>
</dbReference>
<dbReference type="Pfam" id="PF25601">
    <property type="entry name" value="AAA_lid_14"/>
    <property type="match status" value="1"/>
</dbReference>
<evidence type="ECO:0000313" key="7">
    <source>
        <dbReference type="EMBL" id="TMQ72364.1"/>
    </source>
</evidence>
<keyword evidence="1" id="KW-0547">Nucleotide-binding</keyword>
<name>A0A538U8Z4_UNCEI</name>
<evidence type="ECO:0000256" key="3">
    <source>
        <dbReference type="ARBA" id="ARBA00023015"/>
    </source>
</evidence>
<feature type="region of interest" description="Disordered" evidence="5">
    <location>
        <begin position="245"/>
        <end position="269"/>
    </location>
</feature>
<protein>
    <submittedName>
        <fullName evidence="7">Sigma-54-dependent Fis family transcriptional regulator</fullName>
    </submittedName>
</protein>
<dbReference type="Pfam" id="PF00158">
    <property type="entry name" value="Sigma54_activat"/>
    <property type="match status" value="1"/>
</dbReference>
<dbReference type="Gene3D" id="3.40.50.300">
    <property type="entry name" value="P-loop containing nucleotide triphosphate hydrolases"/>
    <property type="match status" value="1"/>
</dbReference>